<reference evidence="9" key="3">
    <citation type="journal article" date="2014" name="Nature">
        <title>Elephant shark genome provides unique insights into gnathostome evolution.</title>
        <authorList>
            <consortium name="International Elephant Shark Genome Sequencing Consortium"/>
            <person name="Venkatesh B."/>
            <person name="Lee A.P."/>
            <person name="Ravi V."/>
            <person name="Maurya A.K."/>
            <person name="Lian M.M."/>
            <person name="Swann J.B."/>
            <person name="Ohta Y."/>
            <person name="Flajnik M.F."/>
            <person name="Sutoh Y."/>
            <person name="Kasahara M."/>
            <person name="Hoon S."/>
            <person name="Gangu V."/>
            <person name="Roy S.W."/>
            <person name="Irimia M."/>
            <person name="Korzh V."/>
            <person name="Kondrychyn I."/>
            <person name="Lim Z.W."/>
            <person name="Tay B.H."/>
            <person name="Tohari S."/>
            <person name="Kong K.W."/>
            <person name="Ho S."/>
            <person name="Lorente-Galdos B."/>
            <person name="Quilez J."/>
            <person name="Marques-Bonet T."/>
            <person name="Raney B.J."/>
            <person name="Ingham P.W."/>
            <person name="Tay A."/>
            <person name="Hillier L.W."/>
            <person name="Minx P."/>
            <person name="Boehm T."/>
            <person name="Wilson R.K."/>
            <person name="Brenner S."/>
            <person name="Warren W.C."/>
        </authorList>
    </citation>
    <scope>NUCLEOTIDE SEQUENCE [LARGE SCALE GENOMIC DNA]</scope>
</reference>
<dbReference type="InterPro" id="IPR031557">
    <property type="entry name" value="N-CoR_GPS2_interact"/>
</dbReference>
<dbReference type="PANTHER" id="PTHR13992:SF21">
    <property type="entry name" value="NUCLEAR RECEPTOR COREPRESSOR 2"/>
    <property type="match status" value="1"/>
</dbReference>
<feature type="region of interest" description="Disordered" evidence="3">
    <location>
        <begin position="611"/>
        <end position="665"/>
    </location>
</feature>
<feature type="compositionally biased region" description="Low complexity" evidence="3">
    <location>
        <begin position="525"/>
        <end position="536"/>
    </location>
</feature>
<dbReference type="GeneTree" id="ENSGT00940000159022"/>
<feature type="compositionally biased region" description="Basic and acidic residues" evidence="3">
    <location>
        <begin position="1666"/>
        <end position="1678"/>
    </location>
</feature>
<gene>
    <name evidence="8" type="primary">NCOR2</name>
</gene>
<reference evidence="8" key="4">
    <citation type="submission" date="2025-08" db="UniProtKB">
        <authorList>
            <consortium name="Ensembl"/>
        </authorList>
    </citation>
    <scope>IDENTIFICATION</scope>
</reference>
<evidence type="ECO:0000256" key="4">
    <source>
        <dbReference type="SAM" id="Phobius"/>
    </source>
</evidence>
<dbReference type="PROSITE" id="PS50090">
    <property type="entry name" value="MYB_LIKE"/>
    <property type="match status" value="1"/>
</dbReference>
<dbReference type="OMA" id="QSERTHY"/>
<dbReference type="Pfam" id="PF15784">
    <property type="entry name" value="GPS2_interact"/>
    <property type="match status" value="1"/>
</dbReference>
<dbReference type="InterPro" id="IPR009057">
    <property type="entry name" value="Homeodomain-like_sf"/>
</dbReference>
<dbReference type="PROSITE" id="PS51294">
    <property type="entry name" value="HTH_MYB"/>
    <property type="match status" value="1"/>
</dbReference>
<dbReference type="SMART" id="SM00717">
    <property type="entry name" value="SANT"/>
    <property type="match status" value="1"/>
</dbReference>
<dbReference type="PROSITE" id="PS51293">
    <property type="entry name" value="SANT"/>
    <property type="match status" value="1"/>
</dbReference>
<feature type="transmembrane region" description="Helical" evidence="4">
    <location>
        <begin position="701"/>
        <end position="727"/>
    </location>
</feature>
<keyword evidence="9" id="KW-1185">Reference proteome</keyword>
<feature type="region of interest" description="Disordered" evidence="3">
    <location>
        <begin position="985"/>
        <end position="1010"/>
    </location>
</feature>
<keyword evidence="4" id="KW-0812">Transmembrane</keyword>
<dbReference type="InterPro" id="IPR051571">
    <property type="entry name" value="N-CoR_corepressor"/>
</dbReference>
<feature type="region of interest" description="Disordered" evidence="3">
    <location>
        <begin position="38"/>
        <end position="72"/>
    </location>
</feature>
<feature type="compositionally biased region" description="Basic and acidic residues" evidence="3">
    <location>
        <begin position="480"/>
        <end position="491"/>
    </location>
</feature>
<protein>
    <submittedName>
        <fullName evidence="8">Nuclear receptor corepressor 2</fullName>
    </submittedName>
</protein>
<feature type="region of interest" description="Disordered" evidence="3">
    <location>
        <begin position="461"/>
        <end position="557"/>
    </location>
</feature>
<dbReference type="InParanoid" id="A0A4W3JML6"/>
<dbReference type="STRING" id="7868.ENSCMIP00000033330"/>
<feature type="region of interest" description="Disordered" evidence="3">
    <location>
        <begin position="1382"/>
        <end position="1408"/>
    </location>
</feature>
<evidence type="ECO:0000259" key="7">
    <source>
        <dbReference type="PROSITE" id="PS51294"/>
    </source>
</evidence>
<accession>A0A4W3JML6</accession>
<sequence>MSGSSQPVAPNRLQYPAHSLPFALDFRTTDYHGHPREYTSLLSHPGVTHQRRRPSLLSEFQPTGDSERGSESRLRYDTYLMDHAEPGSVDAKRPRLELLQESVLRHSPLLSASPQATEALLKGPKVSPGGPGPRDAELGLSPARLSKEELIQSMDRVDREIAMVEQQIGKLRKKQQQLEEEAAKPPEPVPPVSPPPSEAKHRSVVQIIYDENRKKAEAAHRTLEGLGPLVELPLYNQPSDTKQYHQNIQINQVMRRKLILYFKRRNHVRKQWEQKVCQRYDELMEEWEKKVDRIESNPRRRARESKVRDYYERQFPEIRKQRELQERVQSRVGQRGCNLPATVARSEHEMSEIIDGLSEQENTERQMRQLSVVPPMLYDAEQRRIRFINMNGLLEDPMKVYKERQLANVWSQQEKDIFRENGSECWPLVMWQTVADCVLHYYLSKKSENFKNLVRRNYRRRGRNQVSAGGNRWQHLAEGGWKREGEKERNGETSGEETEEREPVAARGRKTANSQGRRKGRITRSMASEAQEESAAPQPPPEPPYSEPVESSRWTEEEMEVAKKGLVQHGRNWLAIARMVGSKTEAQCKNFYFNYKRRQNLDMLLQQHKLHSEAETPTKRKRKGEENASTSAAEDEEMEGSGASGNEEELTEGKGVWRGESSCPRGGTAVRANIWWQRPVPRASQAEVPGPHSLSLRTLSLLQWSVCLCVSFSLCVCVCVCVCLSFCLSVSLCVCVYLYFCFSVSFCLSLSLRRVVRYADGVCRCAGSALCLVQGGSITKGTPGTRIASELPASYRGSITQGTPAEVLYKGTILMMADGSGRGEQAKGHVIYEGKSGHVLSYDGATLQNAKEERRGGGGHGGHELAGVKRGYELMEGGIPRGLCGRDVLTAGYEGKLSLSTTRSPLPCVTAGIPRAHLEAHEEYLRRDAKQIKRESTPPHGPCEGLKPRPRDSLIATAKGPGEGLVSGLVTTVKEAGRSIHEIPREDAQRTPETSVISKAPSEGSITQGTPMKCESVAVGGRRHDVRSLLGSPGRAMPPVHQLEVLCEGGRGPERGLYTHSPKSRQSPIVSTASAMARAAASLGHDPGKAQSSPRTYEDYQAAHRGAMHYTSPFHIGSPGNASRQPASRQQEGNGLLCQERKGTPTPRDLSAAKSPHRPAPDHPPHNPYEHLLGRISAADLYRGHIPLPFDPSAMSRGMTLEPAYYLPRHLAPAPGYHHPYPPYLLRSCPEAAAMENRQTLLNDYITSQQMHQAAAAAVAQRVELLRGLSPRDQALALSYSANPRGIIDLSQVPHLPVLVQAPPGTAPSHMDRITYIPSAPPHFPPGSYTSSPLSPGKELLLEGGEVGGEGGEALWELWDVSLRWDCTVFWCPDIWNPLSPTSRSSAHSSHQHSPASPRGPANAQQRPSVLHNTGARSLGTTMDTNTSVLRLAQNTLSPPPPQLLCHVSGLVAGECTNGYTNVLGCCYLWVGRGGFGYLVPGVGRSGSEAGLTSAVCYRLEPQSPGSSAHPPAFFSKLTESNSAMVKFKKQEIIKTLSSVNISQPGTEIFNMPAHTSAGSVSCRGQSMADQSGNSMGLEDIIRKALMGKYDDRGQERTSLSLPAINPLAEPPSPLSAARSHNHTAPVCGGKAKLSSRGNGRKAKSPGPGTGPLHCERPASVSSVHSEGDCNRRTRSTEAEWEDSLGSLRSRPLCSTCLLYLHSAARQCYWPNNPTVCFSHCPVLL</sequence>
<dbReference type="CDD" id="cd00167">
    <property type="entry name" value="SANT"/>
    <property type="match status" value="1"/>
</dbReference>
<feature type="compositionally biased region" description="Polar residues" evidence="3">
    <location>
        <begin position="1120"/>
        <end position="1133"/>
    </location>
</feature>
<dbReference type="Proteomes" id="UP000314986">
    <property type="component" value="Unassembled WGS sequence"/>
</dbReference>
<reference evidence="9" key="1">
    <citation type="journal article" date="2006" name="Science">
        <title>Ancient noncoding elements conserved in the human genome.</title>
        <authorList>
            <person name="Venkatesh B."/>
            <person name="Kirkness E.F."/>
            <person name="Loh Y.H."/>
            <person name="Halpern A.L."/>
            <person name="Lee A.P."/>
            <person name="Johnson J."/>
            <person name="Dandona N."/>
            <person name="Viswanathan L.D."/>
            <person name="Tay A."/>
            <person name="Venter J.C."/>
            <person name="Strausberg R.L."/>
            <person name="Brenner S."/>
        </authorList>
    </citation>
    <scope>NUCLEOTIDE SEQUENCE [LARGE SCALE GENOMIC DNA]</scope>
</reference>
<comment type="similarity">
    <text evidence="1">Belongs to the N-CoR nuclear receptor corepressors family.</text>
</comment>
<proteinExistence type="inferred from homology"/>
<dbReference type="Pfam" id="PF00249">
    <property type="entry name" value="Myb_DNA-binding"/>
    <property type="match status" value="1"/>
</dbReference>
<dbReference type="GO" id="GO:0032991">
    <property type="term" value="C:protein-containing complex"/>
    <property type="evidence" value="ECO:0007669"/>
    <property type="project" value="UniProtKB-ARBA"/>
</dbReference>
<dbReference type="GO" id="GO:0000122">
    <property type="term" value="P:negative regulation of transcription by RNA polymerase II"/>
    <property type="evidence" value="ECO:0007669"/>
    <property type="project" value="TreeGrafter"/>
</dbReference>
<dbReference type="InterPro" id="IPR017930">
    <property type="entry name" value="Myb_dom"/>
</dbReference>
<dbReference type="FunFam" id="1.20.5.430:FF:000001">
    <property type="entry name" value="Nuclear receptor corepressor 2 isoform 1"/>
    <property type="match status" value="1"/>
</dbReference>
<evidence type="ECO:0000256" key="1">
    <source>
        <dbReference type="ARBA" id="ARBA00010097"/>
    </source>
</evidence>
<evidence type="ECO:0000313" key="8">
    <source>
        <dbReference type="Ensembl" id="ENSCMIP00000033330.1"/>
    </source>
</evidence>
<keyword evidence="4" id="KW-1133">Transmembrane helix</keyword>
<dbReference type="GO" id="GO:0003714">
    <property type="term" value="F:transcription corepressor activity"/>
    <property type="evidence" value="ECO:0007669"/>
    <property type="project" value="TreeGrafter"/>
</dbReference>
<dbReference type="Gene3D" id="1.10.10.60">
    <property type="entry name" value="Homeodomain-like"/>
    <property type="match status" value="1"/>
</dbReference>
<evidence type="ECO:0000259" key="5">
    <source>
        <dbReference type="PROSITE" id="PS50090"/>
    </source>
</evidence>
<feature type="region of interest" description="Disordered" evidence="3">
    <location>
        <begin position="1613"/>
        <end position="1678"/>
    </location>
</feature>
<dbReference type="GO" id="GO:0000785">
    <property type="term" value="C:chromatin"/>
    <property type="evidence" value="ECO:0007669"/>
    <property type="project" value="TreeGrafter"/>
</dbReference>
<feature type="domain" description="HTH myb-type" evidence="7">
    <location>
        <begin position="553"/>
        <end position="600"/>
    </location>
</feature>
<keyword evidence="2" id="KW-0175">Coiled coil</keyword>
<feature type="compositionally biased region" description="Pro residues" evidence="3">
    <location>
        <begin position="185"/>
        <end position="197"/>
    </location>
</feature>
<feature type="compositionally biased region" description="Basic and acidic residues" evidence="3">
    <location>
        <begin position="1159"/>
        <end position="1168"/>
    </location>
</feature>
<dbReference type="Gene3D" id="1.20.58.1880">
    <property type="match status" value="1"/>
</dbReference>
<reference evidence="8" key="5">
    <citation type="submission" date="2025-09" db="UniProtKB">
        <authorList>
            <consortium name="Ensembl"/>
        </authorList>
    </citation>
    <scope>IDENTIFICATION</scope>
</reference>
<evidence type="ECO:0000256" key="3">
    <source>
        <dbReference type="SAM" id="MobiDB-lite"/>
    </source>
</evidence>
<dbReference type="Ensembl" id="ENSCMIT00000033836.1">
    <property type="protein sequence ID" value="ENSCMIP00000033330.1"/>
    <property type="gene ID" value="ENSCMIG00000014167.1"/>
</dbReference>
<feature type="domain" description="SANT" evidence="6">
    <location>
        <begin position="549"/>
        <end position="600"/>
    </location>
</feature>
<feature type="compositionally biased region" description="Low complexity" evidence="3">
    <location>
        <begin position="1382"/>
        <end position="1399"/>
    </location>
</feature>
<evidence type="ECO:0000256" key="2">
    <source>
        <dbReference type="ARBA" id="ARBA00023054"/>
    </source>
</evidence>
<feature type="region of interest" description="Disordered" evidence="3">
    <location>
        <begin position="1076"/>
        <end position="1096"/>
    </location>
</feature>
<feature type="transmembrane region" description="Helical" evidence="4">
    <location>
        <begin position="734"/>
        <end position="752"/>
    </location>
</feature>
<feature type="domain" description="Myb-like" evidence="5">
    <location>
        <begin position="546"/>
        <end position="596"/>
    </location>
</feature>
<feature type="region of interest" description="Disordered" evidence="3">
    <location>
        <begin position="1110"/>
        <end position="1168"/>
    </location>
</feature>
<dbReference type="InterPro" id="IPR001005">
    <property type="entry name" value="SANT/Myb"/>
</dbReference>
<dbReference type="GO" id="GO:0005654">
    <property type="term" value="C:nucleoplasm"/>
    <property type="evidence" value="ECO:0007669"/>
    <property type="project" value="UniProtKB-ARBA"/>
</dbReference>
<reference evidence="9" key="2">
    <citation type="journal article" date="2007" name="PLoS Biol.">
        <title>Survey sequencing and comparative analysis of the elephant shark (Callorhinchus milii) genome.</title>
        <authorList>
            <person name="Venkatesh B."/>
            <person name="Kirkness E.F."/>
            <person name="Loh Y.H."/>
            <person name="Halpern A.L."/>
            <person name="Lee A.P."/>
            <person name="Johnson J."/>
            <person name="Dandona N."/>
            <person name="Viswanathan L.D."/>
            <person name="Tay A."/>
            <person name="Venter J.C."/>
            <person name="Strausberg R.L."/>
            <person name="Brenner S."/>
        </authorList>
    </citation>
    <scope>NUCLEOTIDE SEQUENCE [LARGE SCALE GENOMIC DNA]</scope>
</reference>
<organism evidence="8 9">
    <name type="scientific">Callorhinchus milii</name>
    <name type="common">Ghost shark</name>
    <dbReference type="NCBI Taxonomy" id="7868"/>
    <lineage>
        <taxon>Eukaryota</taxon>
        <taxon>Metazoa</taxon>
        <taxon>Chordata</taxon>
        <taxon>Craniata</taxon>
        <taxon>Vertebrata</taxon>
        <taxon>Chondrichthyes</taxon>
        <taxon>Holocephali</taxon>
        <taxon>Chimaeriformes</taxon>
        <taxon>Callorhinchidae</taxon>
        <taxon>Callorhinchus</taxon>
    </lineage>
</organism>
<evidence type="ECO:0000313" key="9">
    <source>
        <dbReference type="Proteomes" id="UP000314986"/>
    </source>
</evidence>
<feature type="compositionally biased region" description="Basic and acidic residues" evidence="3">
    <location>
        <begin position="611"/>
        <end position="626"/>
    </location>
</feature>
<evidence type="ECO:0000259" key="6">
    <source>
        <dbReference type="PROSITE" id="PS51293"/>
    </source>
</evidence>
<keyword evidence="4" id="KW-0472">Membrane</keyword>
<feature type="region of interest" description="Disordered" evidence="3">
    <location>
        <begin position="172"/>
        <end position="201"/>
    </location>
</feature>
<dbReference type="InterPro" id="IPR017884">
    <property type="entry name" value="SANT_dom"/>
</dbReference>
<dbReference type="Gene3D" id="1.20.5.430">
    <property type="match status" value="1"/>
</dbReference>
<feature type="region of interest" description="Disordered" evidence="3">
    <location>
        <begin position="122"/>
        <end position="144"/>
    </location>
</feature>
<name>A0A4W3JML6_CALMI</name>
<dbReference type="PANTHER" id="PTHR13992">
    <property type="entry name" value="NUCLEAR RECEPTOR CO-REPRESSOR RELATED NCOR"/>
    <property type="match status" value="1"/>
</dbReference>
<feature type="compositionally biased region" description="Pro residues" evidence="3">
    <location>
        <begin position="537"/>
        <end position="546"/>
    </location>
</feature>
<dbReference type="SUPFAM" id="SSF46689">
    <property type="entry name" value="Homeodomain-like"/>
    <property type="match status" value="1"/>
</dbReference>